<dbReference type="Proteomes" id="UP000281553">
    <property type="component" value="Unassembled WGS sequence"/>
</dbReference>
<gene>
    <name evidence="1" type="ORF">DILT_LOCUS9502</name>
</gene>
<keyword evidence="2" id="KW-1185">Reference proteome</keyword>
<proteinExistence type="predicted"/>
<reference evidence="1 2" key="1">
    <citation type="submission" date="2018-11" db="EMBL/GenBank/DDBJ databases">
        <authorList>
            <consortium name="Pathogen Informatics"/>
        </authorList>
    </citation>
    <scope>NUCLEOTIDE SEQUENCE [LARGE SCALE GENOMIC DNA]</scope>
</reference>
<evidence type="ECO:0000313" key="2">
    <source>
        <dbReference type="Proteomes" id="UP000281553"/>
    </source>
</evidence>
<accession>A0A3P7M653</accession>
<dbReference type="AlphaFoldDB" id="A0A3P7M653"/>
<name>A0A3P7M653_DIBLA</name>
<sequence>MCFVTDSLLTVIDRIFRQKLPPKSQLLAVERLLVGFDSESQGTTGRVSSVTNRGLRETGYWRQLEWTGSSGSGRWGNHYIGPALCDHLDPEERLTRSASGGWATGLTPQSVLLRFPRVSCGEGGSLQVAAFCA</sequence>
<dbReference type="EMBL" id="UYRU01057023">
    <property type="protein sequence ID" value="VDN13671.1"/>
    <property type="molecule type" value="Genomic_DNA"/>
</dbReference>
<protein>
    <submittedName>
        <fullName evidence="1">Uncharacterized protein</fullName>
    </submittedName>
</protein>
<evidence type="ECO:0000313" key="1">
    <source>
        <dbReference type="EMBL" id="VDN13671.1"/>
    </source>
</evidence>
<organism evidence="1 2">
    <name type="scientific">Dibothriocephalus latus</name>
    <name type="common">Fish tapeworm</name>
    <name type="synonym">Diphyllobothrium latum</name>
    <dbReference type="NCBI Taxonomy" id="60516"/>
    <lineage>
        <taxon>Eukaryota</taxon>
        <taxon>Metazoa</taxon>
        <taxon>Spiralia</taxon>
        <taxon>Lophotrochozoa</taxon>
        <taxon>Platyhelminthes</taxon>
        <taxon>Cestoda</taxon>
        <taxon>Eucestoda</taxon>
        <taxon>Diphyllobothriidea</taxon>
        <taxon>Diphyllobothriidae</taxon>
        <taxon>Dibothriocephalus</taxon>
    </lineage>
</organism>